<evidence type="ECO:0000256" key="1">
    <source>
        <dbReference type="ARBA" id="ARBA00004613"/>
    </source>
</evidence>
<dbReference type="OrthoDB" id="6489092at2759"/>
<dbReference type="RefSeq" id="XP_024081033.1">
    <property type="nucleotide sequence ID" value="XM_024225265.1"/>
</dbReference>
<evidence type="ECO:0000256" key="3">
    <source>
        <dbReference type="ARBA" id="ARBA00022525"/>
    </source>
</evidence>
<dbReference type="GO" id="GO:0015918">
    <property type="term" value="P:sterol transport"/>
    <property type="evidence" value="ECO:0007669"/>
    <property type="project" value="InterPro"/>
</dbReference>
<dbReference type="Proteomes" id="UP000494040">
    <property type="component" value="Unassembled WGS sequence"/>
</dbReference>
<dbReference type="Pfam" id="PF02221">
    <property type="entry name" value="E1_DerP2_DerF2"/>
    <property type="match status" value="1"/>
</dbReference>
<evidence type="ECO:0000256" key="2">
    <source>
        <dbReference type="ARBA" id="ARBA00006370"/>
    </source>
</evidence>
<dbReference type="EnsemblMetazoa" id="XM_024225265.1">
    <property type="protein sequence ID" value="XP_024081033.1"/>
    <property type="gene ID" value="LOC112126357"/>
</dbReference>
<dbReference type="PANTHER" id="PTHR11306:SF36">
    <property type="entry name" value="NIEMANN-PICK TYPE C-2C-RELATED"/>
    <property type="match status" value="1"/>
</dbReference>
<dbReference type="PANTHER" id="PTHR11306">
    <property type="entry name" value="NIEMANN PICK TYPE C2 PROTEIN NPC2-RELATED"/>
    <property type="match status" value="1"/>
</dbReference>
<accession>A0A8I6SS35</accession>
<dbReference type="KEGG" id="clec:112126357"/>
<protein>
    <recommendedName>
        <fullName evidence="5">MD-2-related lipid-recognition domain-containing protein</fullName>
    </recommendedName>
</protein>
<evidence type="ECO:0000256" key="4">
    <source>
        <dbReference type="SAM" id="SignalP"/>
    </source>
</evidence>
<feature type="chain" id="PRO_5035202527" description="MD-2-related lipid-recognition domain-containing protein" evidence="4">
    <location>
        <begin position="20"/>
        <end position="148"/>
    </location>
</feature>
<comment type="subcellular location">
    <subcellularLocation>
        <location evidence="1">Secreted</location>
    </subcellularLocation>
</comment>
<dbReference type="InterPro" id="IPR014756">
    <property type="entry name" value="Ig_E-set"/>
</dbReference>
<organism evidence="6 7">
    <name type="scientific">Cimex lectularius</name>
    <name type="common">Bed bug</name>
    <name type="synonym">Acanthia lectularia</name>
    <dbReference type="NCBI Taxonomy" id="79782"/>
    <lineage>
        <taxon>Eukaryota</taxon>
        <taxon>Metazoa</taxon>
        <taxon>Ecdysozoa</taxon>
        <taxon>Arthropoda</taxon>
        <taxon>Hexapoda</taxon>
        <taxon>Insecta</taxon>
        <taxon>Pterygota</taxon>
        <taxon>Neoptera</taxon>
        <taxon>Paraneoptera</taxon>
        <taxon>Hemiptera</taxon>
        <taxon>Heteroptera</taxon>
        <taxon>Panheteroptera</taxon>
        <taxon>Cimicomorpha</taxon>
        <taxon>Cimicidae</taxon>
        <taxon>Cimex</taxon>
    </lineage>
</organism>
<dbReference type="Gene3D" id="2.60.40.770">
    <property type="match status" value="1"/>
</dbReference>
<comment type="similarity">
    <text evidence="2">Belongs to the NPC2 family.</text>
</comment>
<dbReference type="GO" id="GO:0005576">
    <property type="term" value="C:extracellular region"/>
    <property type="evidence" value="ECO:0007669"/>
    <property type="project" value="UniProtKB-SubCell"/>
</dbReference>
<dbReference type="GO" id="GO:0032934">
    <property type="term" value="F:sterol binding"/>
    <property type="evidence" value="ECO:0007669"/>
    <property type="project" value="InterPro"/>
</dbReference>
<keyword evidence="3" id="KW-0964">Secreted</keyword>
<keyword evidence="4" id="KW-0732">Signal</keyword>
<dbReference type="AlphaFoldDB" id="A0A8I6SS35"/>
<dbReference type="SMART" id="SM00737">
    <property type="entry name" value="ML"/>
    <property type="match status" value="1"/>
</dbReference>
<proteinExistence type="inferred from homology"/>
<dbReference type="InterPro" id="IPR039670">
    <property type="entry name" value="NPC2-like"/>
</dbReference>
<keyword evidence="7" id="KW-1185">Reference proteome</keyword>
<reference evidence="6" key="1">
    <citation type="submission" date="2022-01" db="UniProtKB">
        <authorList>
            <consortium name="EnsemblMetazoa"/>
        </authorList>
    </citation>
    <scope>IDENTIFICATION</scope>
</reference>
<dbReference type="FunFam" id="2.60.40.770:FF:000001">
    <property type="entry name" value="NPC intracellular cholesterol transporter 2"/>
    <property type="match status" value="1"/>
</dbReference>
<sequence>MNLSWNYLFIFALFDTSRSTVINKCTRGAPPLQLAVKGCDKGPCAFVKGTDVQLAISILANNNITKLTTQVKAFAMGTETIYPLPQSNACLSLTNGECPLDEGEEVTYALTMPILTSYPTIPVIIEFSLNSENGVVSCFRLSANVVDE</sequence>
<evidence type="ECO:0000313" key="7">
    <source>
        <dbReference type="Proteomes" id="UP000494040"/>
    </source>
</evidence>
<feature type="domain" description="MD-2-related lipid-recognition" evidence="5">
    <location>
        <begin position="22"/>
        <end position="143"/>
    </location>
</feature>
<name>A0A8I6SS35_CIMLE</name>
<feature type="signal peptide" evidence="4">
    <location>
        <begin position="1"/>
        <end position="19"/>
    </location>
</feature>
<dbReference type="OMA" id="EQANTCA"/>
<evidence type="ECO:0000259" key="5">
    <source>
        <dbReference type="SMART" id="SM00737"/>
    </source>
</evidence>
<dbReference type="GeneID" id="112126357"/>
<dbReference type="InterPro" id="IPR003172">
    <property type="entry name" value="ML_dom"/>
</dbReference>
<evidence type="ECO:0000313" key="6">
    <source>
        <dbReference type="EnsemblMetazoa" id="XP_024081033.1"/>
    </source>
</evidence>
<dbReference type="SUPFAM" id="SSF81296">
    <property type="entry name" value="E set domains"/>
    <property type="match status" value="1"/>
</dbReference>